<name>A0A368XV62_9BURK</name>
<keyword evidence="1" id="KW-1133">Transmembrane helix</keyword>
<dbReference type="Pfam" id="PF01569">
    <property type="entry name" value="PAP2"/>
    <property type="match status" value="1"/>
</dbReference>
<dbReference type="InterPro" id="IPR000326">
    <property type="entry name" value="PAP2/HPO"/>
</dbReference>
<evidence type="ECO:0000313" key="4">
    <source>
        <dbReference type="Proteomes" id="UP000252884"/>
    </source>
</evidence>
<feature type="transmembrane region" description="Helical" evidence="1">
    <location>
        <begin position="46"/>
        <end position="66"/>
    </location>
</feature>
<dbReference type="EMBL" id="QPJK01000005">
    <property type="protein sequence ID" value="RCW70417.1"/>
    <property type="molecule type" value="Genomic_DNA"/>
</dbReference>
<keyword evidence="1" id="KW-0472">Membrane</keyword>
<sequence length="218" mass="23149">MVLALLALPLLWDAGGWDMALAEHMGGPAGFALKGNWWLTHVLHDGARQLAWALGLLLCLGVAWPVGPLRRLPFARRLQLALSGLLATGMVALVKSGSHTSCPWDLAAFGGVARYQSHWLGWQHSDGGAGRCFPAGHASAGFAFVAGWFALRRDLPRLAAAWLVLAIAAGLVLGLAQQLRGAHFMSHTLWTAWICAAVGWGVDLAFAHARKNLQGAAA</sequence>
<keyword evidence="4" id="KW-1185">Reference proteome</keyword>
<dbReference type="Proteomes" id="UP000252884">
    <property type="component" value="Unassembled WGS sequence"/>
</dbReference>
<comment type="caution">
    <text evidence="3">The sequence shown here is derived from an EMBL/GenBank/DDBJ whole genome shotgun (WGS) entry which is preliminary data.</text>
</comment>
<proteinExistence type="predicted"/>
<keyword evidence="1" id="KW-0812">Transmembrane</keyword>
<evidence type="ECO:0000256" key="1">
    <source>
        <dbReference type="SAM" id="Phobius"/>
    </source>
</evidence>
<dbReference type="InterPro" id="IPR036938">
    <property type="entry name" value="PAP2/HPO_sf"/>
</dbReference>
<dbReference type="SUPFAM" id="SSF48317">
    <property type="entry name" value="Acid phosphatase/Vanadium-dependent haloperoxidase"/>
    <property type="match status" value="1"/>
</dbReference>
<reference evidence="3 4" key="1">
    <citation type="submission" date="2018-07" db="EMBL/GenBank/DDBJ databases">
        <title>Genomic Encyclopedia of Type Strains, Phase IV (KMG-IV): sequencing the most valuable type-strain genomes for metagenomic binning, comparative biology and taxonomic classification.</title>
        <authorList>
            <person name="Goeker M."/>
        </authorList>
    </citation>
    <scope>NUCLEOTIDE SEQUENCE [LARGE SCALE GENOMIC DNA]</scope>
    <source>
        <strain evidence="3 4">DSM 21634</strain>
    </source>
</reference>
<evidence type="ECO:0000259" key="2">
    <source>
        <dbReference type="Pfam" id="PF01569"/>
    </source>
</evidence>
<accession>A0A368XV62</accession>
<feature type="transmembrane region" description="Helical" evidence="1">
    <location>
        <begin position="158"/>
        <end position="176"/>
    </location>
</feature>
<dbReference type="AlphaFoldDB" id="A0A368XV62"/>
<dbReference type="CDD" id="cd03396">
    <property type="entry name" value="PAP2_like_6"/>
    <property type="match status" value="1"/>
</dbReference>
<gene>
    <name evidence="3" type="ORF">DES41_105360</name>
</gene>
<protein>
    <submittedName>
        <fullName evidence="3">Membrane-associated PAP2 superfamily phosphatase</fullName>
    </submittedName>
</protein>
<evidence type="ECO:0000313" key="3">
    <source>
        <dbReference type="EMBL" id="RCW70417.1"/>
    </source>
</evidence>
<feature type="domain" description="Phosphatidic acid phosphatase type 2/haloperoxidase" evidence="2">
    <location>
        <begin position="80"/>
        <end position="202"/>
    </location>
</feature>
<feature type="transmembrane region" description="Helical" evidence="1">
    <location>
        <begin position="188"/>
        <end position="206"/>
    </location>
</feature>
<organism evidence="3 4">
    <name type="scientific">Pseudorhodoferax soli</name>
    <dbReference type="NCBI Taxonomy" id="545864"/>
    <lineage>
        <taxon>Bacteria</taxon>
        <taxon>Pseudomonadati</taxon>
        <taxon>Pseudomonadota</taxon>
        <taxon>Betaproteobacteria</taxon>
        <taxon>Burkholderiales</taxon>
        <taxon>Comamonadaceae</taxon>
    </lineage>
</organism>